<organism evidence="1 2">
    <name type="scientific">Streptomyces flavalbus</name>
    <dbReference type="NCBI Taxonomy" id="2665155"/>
    <lineage>
        <taxon>Bacteria</taxon>
        <taxon>Bacillati</taxon>
        <taxon>Actinomycetota</taxon>
        <taxon>Actinomycetes</taxon>
        <taxon>Kitasatosporales</taxon>
        <taxon>Streptomycetaceae</taxon>
        <taxon>Streptomyces</taxon>
    </lineage>
</organism>
<protein>
    <submittedName>
        <fullName evidence="1">DUF6907 domain-containing protein</fullName>
    </submittedName>
</protein>
<reference evidence="2" key="1">
    <citation type="journal article" date="2019" name="Int. J. Syst. Evol. Microbiol.">
        <title>The Global Catalogue of Microorganisms (GCM) 10K type strain sequencing project: providing services to taxonomists for standard genome sequencing and annotation.</title>
        <authorList>
            <consortium name="The Broad Institute Genomics Platform"/>
            <consortium name="The Broad Institute Genome Sequencing Center for Infectious Disease"/>
            <person name="Wu L."/>
            <person name="Ma J."/>
        </authorList>
    </citation>
    <scope>NUCLEOTIDE SEQUENCE [LARGE SCALE GENOMIC DNA]</scope>
    <source>
        <strain evidence="2">CGMCC 4.7400</strain>
    </source>
</reference>
<dbReference type="Proteomes" id="UP001597023">
    <property type="component" value="Unassembled WGS sequence"/>
</dbReference>
<dbReference type="Pfam" id="PF21848">
    <property type="entry name" value="DUF6907"/>
    <property type="match status" value="2"/>
</dbReference>
<sequence length="260" mass="28763">MMDAFTSREQPIAPDVANCPDGVPFCTGHPADHKNPTEHFHRGPITGMGAGRAYADRHSDGIMAFHLVQINDETPGLDFEAGGDWPTLALGEVDELISDMSAHLVKLRAVRTQMADLMARRLGPTATAPGRTWTYANRSGTRYTLTCPSWCTTDHTHDMELKSAPSDVRHQLYGAEAHAEYTEAYEKYESRPLLCAHLAVSPDSTVSPAYRVPHVAVEVTADTWTRPMDPDELTEFIHRVAGQLEELRAMQPRLTTARAE</sequence>
<evidence type="ECO:0000313" key="2">
    <source>
        <dbReference type="Proteomes" id="UP001597023"/>
    </source>
</evidence>
<dbReference type="RefSeq" id="WP_381607021.1">
    <property type="nucleotide sequence ID" value="NZ_JBHTEB010000001.1"/>
</dbReference>
<proteinExistence type="predicted"/>
<evidence type="ECO:0000313" key="1">
    <source>
        <dbReference type="EMBL" id="MFD0314683.1"/>
    </source>
</evidence>
<name>A0ABW2W5A3_9ACTN</name>
<comment type="caution">
    <text evidence="1">The sequence shown here is derived from an EMBL/GenBank/DDBJ whole genome shotgun (WGS) entry which is preliminary data.</text>
</comment>
<keyword evidence="2" id="KW-1185">Reference proteome</keyword>
<accession>A0ABW2W5A3</accession>
<gene>
    <name evidence="1" type="ORF">ACFQZ6_10655</name>
</gene>
<dbReference type="InterPro" id="IPR054202">
    <property type="entry name" value="DUF6907"/>
</dbReference>
<dbReference type="EMBL" id="JBHTEB010000001">
    <property type="protein sequence ID" value="MFD0314683.1"/>
    <property type="molecule type" value="Genomic_DNA"/>
</dbReference>